<evidence type="ECO:0000313" key="4">
    <source>
        <dbReference type="Proteomes" id="UP000037751"/>
    </source>
</evidence>
<evidence type="ECO:0000259" key="2">
    <source>
        <dbReference type="Pfam" id="PF10338"/>
    </source>
</evidence>
<feature type="domain" description="DUF2423" evidence="2">
    <location>
        <begin position="1"/>
        <end position="45"/>
    </location>
</feature>
<dbReference type="InterPro" id="IPR019434">
    <property type="entry name" value="DUF2423"/>
</dbReference>
<dbReference type="AlphaFoldDB" id="A0A0M8MNB0"/>
<proteinExistence type="predicted"/>
<protein>
    <submittedName>
        <fullName evidence="3">Ribosome biogenesis related-like protein</fullName>
    </submittedName>
</protein>
<dbReference type="GeneID" id="28729665"/>
<name>A0A0M8MNB0_9BASI</name>
<dbReference type="Pfam" id="PF10338">
    <property type="entry name" value="YBL028C_N"/>
    <property type="match status" value="1"/>
</dbReference>
<sequence length="128" mass="14376">MAKSLRASSKLAARNRKRYTDTSDYAVTAAARLQMVSDRLKQRIAMPKLSELEAEDDDEDKDMEDATAKEPASTDTAVDGEMQVEEAPNKKISTSGPRGSRNEQWRKARGLPMHRKTARKAGKAKRRR</sequence>
<dbReference type="STRING" id="77020.A0A0M8MNB0"/>
<keyword evidence="4" id="KW-1185">Reference proteome</keyword>
<dbReference type="VEuPathDB" id="FungiDB:Malapachy_3316"/>
<organism evidence="3 4">
    <name type="scientific">Malassezia pachydermatis</name>
    <dbReference type="NCBI Taxonomy" id="77020"/>
    <lineage>
        <taxon>Eukaryota</taxon>
        <taxon>Fungi</taxon>
        <taxon>Dikarya</taxon>
        <taxon>Basidiomycota</taxon>
        <taxon>Ustilaginomycotina</taxon>
        <taxon>Malasseziomycetes</taxon>
        <taxon>Malasseziales</taxon>
        <taxon>Malasseziaceae</taxon>
        <taxon>Malassezia</taxon>
    </lineage>
</organism>
<comment type="caution">
    <text evidence="3">The sequence shown here is derived from an EMBL/GenBank/DDBJ whole genome shotgun (WGS) entry which is preliminary data.</text>
</comment>
<feature type="compositionally biased region" description="Acidic residues" evidence="1">
    <location>
        <begin position="52"/>
        <end position="65"/>
    </location>
</feature>
<gene>
    <name evidence="3" type="ORF">Malapachy_3316</name>
</gene>
<evidence type="ECO:0000256" key="1">
    <source>
        <dbReference type="SAM" id="MobiDB-lite"/>
    </source>
</evidence>
<accession>A0A0M8MNB0</accession>
<dbReference type="EMBL" id="LGAV01000001">
    <property type="protein sequence ID" value="KOS15946.1"/>
    <property type="molecule type" value="Genomic_DNA"/>
</dbReference>
<evidence type="ECO:0000313" key="3">
    <source>
        <dbReference type="EMBL" id="KOS15946.1"/>
    </source>
</evidence>
<dbReference type="PANTHER" id="PTHR28219">
    <property type="entry name" value="UPF0642 PROTEIN YBL028C"/>
    <property type="match status" value="1"/>
</dbReference>
<dbReference type="Proteomes" id="UP000037751">
    <property type="component" value="Unassembled WGS sequence"/>
</dbReference>
<dbReference type="PANTHER" id="PTHR28219:SF1">
    <property type="entry name" value="UPF0642 PROTEIN YBL028C"/>
    <property type="match status" value="1"/>
</dbReference>
<feature type="compositionally biased region" description="Basic residues" evidence="1">
    <location>
        <begin position="107"/>
        <end position="128"/>
    </location>
</feature>
<feature type="compositionally biased region" description="Low complexity" evidence="1">
    <location>
        <begin position="1"/>
        <end position="12"/>
    </location>
</feature>
<dbReference type="OrthoDB" id="4087970at2759"/>
<dbReference type="RefSeq" id="XP_017993578.1">
    <property type="nucleotide sequence ID" value="XM_018137789.1"/>
</dbReference>
<reference evidence="3 4" key="1">
    <citation type="submission" date="2015-07" db="EMBL/GenBank/DDBJ databases">
        <title>Draft Genome Sequence of Malassezia furfur CBS1878 and Malassezia pachydermatis CBS1879.</title>
        <authorList>
            <person name="Triana S."/>
            <person name="Ohm R."/>
            <person name="Gonzalez A."/>
            <person name="DeCock H."/>
            <person name="Restrepo S."/>
            <person name="Celis A."/>
        </authorList>
    </citation>
    <scope>NUCLEOTIDE SEQUENCE [LARGE SCALE GENOMIC DNA]</scope>
    <source>
        <strain evidence="3 4">CBS 1879</strain>
    </source>
</reference>
<dbReference type="GO" id="GO:0030687">
    <property type="term" value="C:preribosome, large subunit precursor"/>
    <property type="evidence" value="ECO:0007669"/>
    <property type="project" value="TreeGrafter"/>
</dbReference>
<feature type="region of interest" description="Disordered" evidence="1">
    <location>
        <begin position="1"/>
        <end position="23"/>
    </location>
</feature>
<feature type="region of interest" description="Disordered" evidence="1">
    <location>
        <begin position="41"/>
        <end position="128"/>
    </location>
</feature>